<accession>A0A8J3RER4</accession>
<dbReference type="SUPFAM" id="SSF50405">
    <property type="entry name" value="Actin-crosslinking proteins"/>
    <property type="match status" value="1"/>
</dbReference>
<evidence type="ECO:0000256" key="1">
    <source>
        <dbReference type="ARBA" id="ARBA00005336"/>
    </source>
</evidence>
<keyword evidence="2" id="KW-0732">Signal</keyword>
<dbReference type="RefSeq" id="WP_203889116.1">
    <property type="nucleotide sequence ID" value="NZ_BOOH01000008.1"/>
</dbReference>
<gene>
    <name evidence="8" type="ORF">Plo01_08060</name>
</gene>
<dbReference type="Gene3D" id="3.20.20.300">
    <property type="entry name" value="Glycoside hydrolase, family 3, N-terminal domain"/>
    <property type="match status" value="1"/>
</dbReference>
<dbReference type="Proteomes" id="UP000616724">
    <property type="component" value="Unassembled WGS sequence"/>
</dbReference>
<dbReference type="AlphaFoldDB" id="A0A8J3RER4"/>
<dbReference type="PANTHER" id="PTHR42721">
    <property type="entry name" value="SUGAR HYDROLASE-RELATED"/>
    <property type="match status" value="1"/>
</dbReference>
<dbReference type="Gene3D" id="2.60.120.260">
    <property type="entry name" value="Galactose-binding domain-like"/>
    <property type="match status" value="1"/>
</dbReference>
<dbReference type="Gene3D" id="3.40.50.1700">
    <property type="entry name" value="Glycoside hydrolase family 3 C-terminal domain"/>
    <property type="match status" value="1"/>
</dbReference>
<dbReference type="InterPro" id="IPR005084">
    <property type="entry name" value="CBM6"/>
</dbReference>
<keyword evidence="9" id="KW-1185">Reference proteome</keyword>
<dbReference type="InterPro" id="IPR002772">
    <property type="entry name" value="Glyco_hydro_3_C"/>
</dbReference>
<evidence type="ECO:0000259" key="6">
    <source>
        <dbReference type="SMART" id="SM00606"/>
    </source>
</evidence>
<dbReference type="InterPro" id="IPR001764">
    <property type="entry name" value="Glyco_hydro_3_N"/>
</dbReference>
<dbReference type="GO" id="GO:0009044">
    <property type="term" value="F:xylan 1,4-beta-xylosidase activity"/>
    <property type="evidence" value="ECO:0007669"/>
    <property type="project" value="InterPro"/>
</dbReference>
<dbReference type="SUPFAM" id="SSF49785">
    <property type="entry name" value="Galactose-binding domain-like"/>
    <property type="match status" value="1"/>
</dbReference>
<dbReference type="GO" id="GO:0031222">
    <property type="term" value="P:arabinan catabolic process"/>
    <property type="evidence" value="ECO:0007669"/>
    <property type="project" value="TreeGrafter"/>
</dbReference>
<sequence length="962" mass="103242">MNEPFRDPQLPLADRIADLLGRLTPEEKVGLLHQYQAPVERLGVEAFRTGTEALHGLAWLGPATVFPQAVGLASTWDPELVRRVGEATGDEVLAFHRKDPSGAGRNVWAPVVNPLRDPRWGRNEEGYSEDPWLTGVMATAYAHGLRGSDPTVMKTAPTLKHFLGYNNETDRCVTSSNLPPRVLHEYELPAYRPALEKGAAVAVMPSYNLVNGRPAHLSPLIDDVLRAWAPDDILVVSDAYAPGNFTGLQAYYDDPAEAYAHAIKAGLDSFTQDDDRTEATLGHIRRALERGLLTEADVDAAVRHALSIRFRLGEFDPATPYDDVSEAVVNCPEHQELAREAARRSIVLLENDGVLPLSDVRRVAVIGQLGDTLMEDWYSGTLPYAVTARSGIAERCETVFCEAVDRISLSLENGQENGYVVADPGGGPLGIGAEPDLFDLFDWGGGSYALRAVATGRYLSIDEDGVLVNDQPGPNGWEVRQTFRLEDRPRGTVALRHISTGRYVAQAAGTGGGAGDGVFRLVDDADGAAWLGMEVVASGAENAAALAATADVAIVVVGDHPLVNGRETEDRLDIALPPAQEAVVRAVRAANPRTVMVISSGYPMAWTAEGLSAVLWSSHGGQEYGHALADVLFGDADPEGRLTQTWYRSACELPDLLDYDIIAADATYQYYRGAPLYPFGHGLSYTTFDYSGLTVTVDDGGSGTGADGAGGPGADGSGTGGTVTVTATVTNTGSRPGVEVVQLYTHQQRSRVKQPLRRLRDFAKVRLEPGESETVTWTVDLRELAFWDVTRDRFVVEDAPHKVMVGRSARDIRLCAPFHVAGERIPPRDALTGPIPAVNHDEYDGVTLVDAARLSGDAVRSAVDGAWILFREVDLGPETGAGAAACAVEATSTEGGVLTLRLDDPLYGRAAATFPVPRAGRYDLGRVRAVLAEAHGVHDLYLVFENAGITVSHLAFEPVEGA</sequence>
<dbReference type="SUPFAM" id="SSF52279">
    <property type="entry name" value="Beta-D-glucan exohydrolase, C-terminal domain"/>
    <property type="match status" value="1"/>
</dbReference>
<evidence type="ECO:0000256" key="3">
    <source>
        <dbReference type="ARBA" id="ARBA00022801"/>
    </source>
</evidence>
<dbReference type="CDD" id="cd04084">
    <property type="entry name" value="CBM6_xylanase-like"/>
    <property type="match status" value="1"/>
</dbReference>
<dbReference type="PANTHER" id="PTHR42721:SF3">
    <property type="entry name" value="BETA-D-XYLOSIDASE 5-RELATED"/>
    <property type="match status" value="1"/>
</dbReference>
<dbReference type="GO" id="GO:0045493">
    <property type="term" value="P:xylan catabolic process"/>
    <property type="evidence" value="ECO:0007669"/>
    <property type="project" value="InterPro"/>
</dbReference>
<evidence type="ECO:0000256" key="4">
    <source>
        <dbReference type="ARBA" id="ARBA00058905"/>
    </source>
</evidence>
<dbReference type="GO" id="GO:0046556">
    <property type="term" value="F:alpha-L-arabinofuranosidase activity"/>
    <property type="evidence" value="ECO:0007669"/>
    <property type="project" value="TreeGrafter"/>
</dbReference>
<dbReference type="GO" id="GO:0008422">
    <property type="term" value="F:beta-glucosidase activity"/>
    <property type="evidence" value="ECO:0007669"/>
    <property type="project" value="UniProtKB-ARBA"/>
</dbReference>
<dbReference type="CDD" id="cd23343">
    <property type="entry name" value="beta-trefoil_FSCN_BglX-like"/>
    <property type="match status" value="1"/>
</dbReference>
<dbReference type="InterPro" id="IPR044993">
    <property type="entry name" value="BXL"/>
</dbReference>
<dbReference type="EMBL" id="BOOH01000008">
    <property type="protein sequence ID" value="GIH74377.1"/>
    <property type="molecule type" value="Genomic_DNA"/>
</dbReference>
<dbReference type="InterPro" id="IPR008999">
    <property type="entry name" value="Actin-crosslinking"/>
</dbReference>
<dbReference type="InterPro" id="IPR036881">
    <property type="entry name" value="Glyco_hydro_3_C_sf"/>
</dbReference>
<dbReference type="InterPro" id="IPR026891">
    <property type="entry name" value="Fn3-like"/>
</dbReference>
<dbReference type="GO" id="GO:0030246">
    <property type="term" value="F:carbohydrate binding"/>
    <property type="evidence" value="ECO:0007669"/>
    <property type="project" value="InterPro"/>
</dbReference>
<dbReference type="InterPro" id="IPR013783">
    <property type="entry name" value="Ig-like_fold"/>
</dbReference>
<proteinExistence type="inferred from homology"/>
<feature type="domain" description="Fibronectin type III-like" evidence="7">
    <location>
        <begin position="739"/>
        <end position="809"/>
    </location>
</feature>
<dbReference type="Pfam" id="PF00933">
    <property type="entry name" value="Glyco_hydro_3"/>
    <property type="match status" value="1"/>
</dbReference>
<comment type="similarity">
    <text evidence="1">Belongs to the glycosyl hydrolase 3 family.</text>
</comment>
<dbReference type="InterPro" id="IPR017853">
    <property type="entry name" value="GH"/>
</dbReference>
<feature type="domain" description="Cellulose binding type IV" evidence="6">
    <location>
        <begin position="828"/>
        <end position="958"/>
    </location>
</feature>
<keyword evidence="3 8" id="KW-0378">Hydrolase</keyword>
<dbReference type="Pfam" id="PF14310">
    <property type="entry name" value="Fn3-like"/>
    <property type="match status" value="1"/>
</dbReference>
<evidence type="ECO:0000256" key="2">
    <source>
        <dbReference type="ARBA" id="ARBA00022729"/>
    </source>
</evidence>
<evidence type="ECO:0000256" key="5">
    <source>
        <dbReference type="ARBA" id="ARBA00074219"/>
    </source>
</evidence>
<dbReference type="SUPFAM" id="SSF51445">
    <property type="entry name" value="(Trans)glycosidases"/>
    <property type="match status" value="1"/>
</dbReference>
<name>A0A8J3RER4_9ACTN</name>
<evidence type="ECO:0000313" key="8">
    <source>
        <dbReference type="EMBL" id="GIH74377.1"/>
    </source>
</evidence>
<reference evidence="8 9" key="1">
    <citation type="submission" date="2021-01" db="EMBL/GenBank/DDBJ databases">
        <title>Whole genome shotgun sequence of Planobispora longispora NBRC 13918.</title>
        <authorList>
            <person name="Komaki H."/>
            <person name="Tamura T."/>
        </authorList>
    </citation>
    <scope>NUCLEOTIDE SEQUENCE [LARGE SCALE GENOMIC DNA]</scope>
    <source>
        <strain evidence="8 9">NBRC 13918</strain>
    </source>
</reference>
<evidence type="ECO:0000259" key="7">
    <source>
        <dbReference type="SMART" id="SM01217"/>
    </source>
</evidence>
<protein>
    <recommendedName>
        <fullName evidence="5">Exo-alpha-(1-&gt;6)-L-arabinopyranosidase</fullName>
    </recommendedName>
</protein>
<dbReference type="Gene3D" id="2.60.120.380">
    <property type="match status" value="1"/>
</dbReference>
<dbReference type="Pfam" id="PF03422">
    <property type="entry name" value="CBM_6"/>
    <property type="match status" value="1"/>
</dbReference>
<dbReference type="FunFam" id="2.60.40.10:FF:000495">
    <property type="entry name" value="Periplasmic beta-glucosidase"/>
    <property type="match status" value="1"/>
</dbReference>
<dbReference type="Pfam" id="PF01915">
    <property type="entry name" value="Glyco_hydro_3_C"/>
    <property type="match status" value="1"/>
</dbReference>
<evidence type="ECO:0000313" key="9">
    <source>
        <dbReference type="Proteomes" id="UP000616724"/>
    </source>
</evidence>
<organism evidence="8 9">
    <name type="scientific">Planobispora longispora</name>
    <dbReference type="NCBI Taxonomy" id="28887"/>
    <lineage>
        <taxon>Bacteria</taxon>
        <taxon>Bacillati</taxon>
        <taxon>Actinomycetota</taxon>
        <taxon>Actinomycetes</taxon>
        <taxon>Streptosporangiales</taxon>
        <taxon>Streptosporangiaceae</taxon>
        <taxon>Planobispora</taxon>
    </lineage>
</organism>
<dbReference type="PRINTS" id="PR00133">
    <property type="entry name" value="GLHYDRLASE3"/>
</dbReference>
<dbReference type="SMART" id="SM01217">
    <property type="entry name" value="Fn3_like"/>
    <property type="match status" value="1"/>
</dbReference>
<dbReference type="InterPro" id="IPR036962">
    <property type="entry name" value="Glyco_hydro_3_N_sf"/>
</dbReference>
<dbReference type="InterPro" id="IPR008979">
    <property type="entry name" value="Galactose-bd-like_sf"/>
</dbReference>
<dbReference type="Gene3D" id="2.60.40.10">
    <property type="entry name" value="Immunoglobulins"/>
    <property type="match status" value="1"/>
</dbReference>
<comment type="caution">
    <text evidence="8">The sequence shown here is derived from an EMBL/GenBank/DDBJ whole genome shotgun (WGS) entry which is preliminary data.</text>
</comment>
<comment type="function">
    <text evidence="4">Catalyzes the hydrolysis of a non-reducing terminal alpha-L-arabinopyranosidic linkage in ginsenoside Rb2 (alpha-L-arabinopyranosyl-(1-&gt;6)-alpha-D-glucopyranosyl) to release alpha-D-glucopyranosyl (Rd). It is not able to hydrolyze alpha-L-arabinofuranosyl-(1-&gt;6)-alpha-D-glucopyranosyl (Rc).</text>
</comment>
<dbReference type="SMART" id="SM00606">
    <property type="entry name" value="CBD_IV"/>
    <property type="match status" value="1"/>
</dbReference>
<dbReference type="InterPro" id="IPR006584">
    <property type="entry name" value="Cellulose-bd_IV"/>
</dbReference>